<evidence type="ECO:0000256" key="2">
    <source>
        <dbReference type="ARBA" id="ARBA00022741"/>
    </source>
</evidence>
<dbReference type="GO" id="GO:0009396">
    <property type="term" value="P:folic acid-containing compound biosynthetic process"/>
    <property type="evidence" value="ECO:0007669"/>
    <property type="project" value="TreeGrafter"/>
</dbReference>
<dbReference type="InterPro" id="IPR024185">
    <property type="entry name" value="FTHF_cligase-like_sf"/>
</dbReference>
<reference evidence="6 7" key="1">
    <citation type="submission" date="2019-04" db="EMBL/GenBank/DDBJ databases">
        <authorList>
            <person name="Feng G."/>
            <person name="Zhang J."/>
            <person name="Zhu H."/>
        </authorList>
    </citation>
    <scope>NUCLEOTIDE SEQUENCE [LARGE SCALE GENOMIC DNA]</scope>
    <source>
        <strain evidence="6 7">92R-1</strain>
    </source>
</reference>
<comment type="similarity">
    <text evidence="1 5">Belongs to the 5-formyltetrahydrofolate cyclo-ligase family.</text>
</comment>
<keyword evidence="3 4" id="KW-0067">ATP-binding</keyword>
<keyword evidence="5" id="KW-0479">Metal-binding</keyword>
<dbReference type="InterPro" id="IPR037171">
    <property type="entry name" value="NagB/RpiA_transferase-like"/>
</dbReference>
<dbReference type="RefSeq" id="WP_135430551.1">
    <property type="nucleotide sequence ID" value="NZ_SRLA01000001.1"/>
</dbReference>
<comment type="catalytic activity">
    <reaction evidence="5">
        <text>(6S)-5-formyl-5,6,7,8-tetrahydrofolate + ATP = (6R)-5,10-methenyltetrahydrofolate + ADP + phosphate</text>
        <dbReference type="Rhea" id="RHEA:10488"/>
        <dbReference type="ChEBI" id="CHEBI:30616"/>
        <dbReference type="ChEBI" id="CHEBI:43474"/>
        <dbReference type="ChEBI" id="CHEBI:57455"/>
        <dbReference type="ChEBI" id="CHEBI:57457"/>
        <dbReference type="ChEBI" id="CHEBI:456216"/>
        <dbReference type="EC" id="6.3.3.2"/>
    </reaction>
</comment>
<evidence type="ECO:0000256" key="3">
    <source>
        <dbReference type="ARBA" id="ARBA00022840"/>
    </source>
</evidence>
<keyword evidence="5" id="KW-0460">Magnesium</keyword>
<dbReference type="AlphaFoldDB" id="A0A4Z0PAR4"/>
<evidence type="ECO:0000256" key="4">
    <source>
        <dbReference type="PIRSR" id="PIRSR006806-1"/>
    </source>
</evidence>
<proteinExistence type="inferred from homology"/>
<dbReference type="Gene3D" id="3.40.50.10420">
    <property type="entry name" value="NagB/RpiA/CoA transferase-like"/>
    <property type="match status" value="1"/>
</dbReference>
<keyword evidence="2 4" id="KW-0547">Nucleotide-binding</keyword>
<keyword evidence="7" id="KW-1185">Reference proteome</keyword>
<comment type="caution">
    <text evidence="6">The sequence shown here is derived from an EMBL/GenBank/DDBJ whole genome shotgun (WGS) entry which is preliminary data.</text>
</comment>
<dbReference type="NCBIfam" id="TIGR02727">
    <property type="entry name" value="MTHFS_bact"/>
    <property type="match status" value="1"/>
</dbReference>
<dbReference type="SUPFAM" id="SSF100950">
    <property type="entry name" value="NagB/RpiA/CoA transferase-like"/>
    <property type="match status" value="1"/>
</dbReference>
<comment type="cofactor">
    <cofactor evidence="5">
        <name>Mg(2+)</name>
        <dbReference type="ChEBI" id="CHEBI:18420"/>
    </cofactor>
</comment>
<dbReference type="PIRSF" id="PIRSF006806">
    <property type="entry name" value="FTHF_cligase"/>
    <property type="match status" value="1"/>
</dbReference>
<dbReference type="Proteomes" id="UP000298337">
    <property type="component" value="Unassembled WGS sequence"/>
</dbReference>
<name>A0A4Z0PAR4_9BACT</name>
<dbReference type="PANTHER" id="PTHR23407">
    <property type="entry name" value="ATPASE INHIBITOR/5-FORMYLTETRAHYDROFOLATE CYCLO-LIGASE"/>
    <property type="match status" value="1"/>
</dbReference>
<evidence type="ECO:0000256" key="1">
    <source>
        <dbReference type="ARBA" id="ARBA00010638"/>
    </source>
</evidence>
<accession>A0A4Z0PAR4</accession>
<evidence type="ECO:0000256" key="5">
    <source>
        <dbReference type="RuleBase" id="RU361279"/>
    </source>
</evidence>
<dbReference type="GO" id="GO:0005524">
    <property type="term" value="F:ATP binding"/>
    <property type="evidence" value="ECO:0007669"/>
    <property type="project" value="UniProtKB-KW"/>
</dbReference>
<dbReference type="PANTHER" id="PTHR23407:SF1">
    <property type="entry name" value="5-FORMYLTETRAHYDROFOLATE CYCLO-LIGASE"/>
    <property type="match status" value="1"/>
</dbReference>
<feature type="binding site" evidence="4">
    <location>
        <position position="56"/>
    </location>
    <ligand>
        <name>substrate</name>
    </ligand>
</feature>
<evidence type="ECO:0000313" key="7">
    <source>
        <dbReference type="Proteomes" id="UP000298337"/>
    </source>
</evidence>
<evidence type="ECO:0000313" key="6">
    <source>
        <dbReference type="EMBL" id="TGE09654.1"/>
    </source>
</evidence>
<feature type="binding site" evidence="4">
    <location>
        <position position="49"/>
    </location>
    <ligand>
        <name>substrate</name>
    </ligand>
</feature>
<gene>
    <name evidence="6" type="ORF">EU556_02120</name>
</gene>
<dbReference type="EMBL" id="SRLA01000001">
    <property type="protein sequence ID" value="TGE09654.1"/>
    <property type="molecule type" value="Genomic_DNA"/>
</dbReference>
<sequence length="192" mass="22239">MLKADIRRKFLARRRALSEEEVTRRSDRLRNLLIQQFPTDNWQWLHVFLPILHQKEPNTWPIISEFLHEESPVKLAVPVVQADGHTLRHYHLSPDTQLVENRWGIPEPVGAVEVQPAQLDAVLVPLLAFDETGHRVGYGKGFYDHFLGQCRPDTVRIGLSLEPPVPRITDAWPGDVRLHACITPEKVWRFEQ</sequence>
<dbReference type="OrthoDB" id="9801938at2"/>
<feature type="binding site" evidence="4">
    <location>
        <begin position="3"/>
        <end position="7"/>
    </location>
    <ligand>
        <name>ATP</name>
        <dbReference type="ChEBI" id="CHEBI:30616"/>
    </ligand>
</feature>
<dbReference type="InterPro" id="IPR002698">
    <property type="entry name" value="FTHF_cligase"/>
</dbReference>
<dbReference type="GO" id="GO:0030272">
    <property type="term" value="F:5-formyltetrahydrofolate cyclo-ligase activity"/>
    <property type="evidence" value="ECO:0007669"/>
    <property type="project" value="UniProtKB-EC"/>
</dbReference>
<organism evidence="6 7">
    <name type="scientific">Hymenobacter fodinae</name>
    <dbReference type="NCBI Taxonomy" id="2510796"/>
    <lineage>
        <taxon>Bacteria</taxon>
        <taxon>Pseudomonadati</taxon>
        <taxon>Bacteroidota</taxon>
        <taxon>Cytophagia</taxon>
        <taxon>Cytophagales</taxon>
        <taxon>Hymenobacteraceae</taxon>
        <taxon>Hymenobacter</taxon>
    </lineage>
</organism>
<feature type="binding site" evidence="4">
    <location>
        <begin position="135"/>
        <end position="143"/>
    </location>
    <ligand>
        <name>ATP</name>
        <dbReference type="ChEBI" id="CHEBI:30616"/>
    </ligand>
</feature>
<dbReference type="GO" id="GO:0035999">
    <property type="term" value="P:tetrahydrofolate interconversion"/>
    <property type="evidence" value="ECO:0007669"/>
    <property type="project" value="TreeGrafter"/>
</dbReference>
<keyword evidence="6" id="KW-0436">Ligase</keyword>
<protein>
    <recommendedName>
        <fullName evidence="5">5-formyltetrahydrofolate cyclo-ligase</fullName>
        <ecNumber evidence="5">6.3.3.2</ecNumber>
    </recommendedName>
</protein>
<dbReference type="Pfam" id="PF01812">
    <property type="entry name" value="5-FTHF_cyc-lig"/>
    <property type="match status" value="1"/>
</dbReference>
<dbReference type="EC" id="6.3.3.2" evidence="5"/>
<dbReference type="GO" id="GO:0046872">
    <property type="term" value="F:metal ion binding"/>
    <property type="evidence" value="ECO:0007669"/>
    <property type="project" value="UniProtKB-KW"/>
</dbReference>